<dbReference type="AlphaFoldDB" id="A0A1W6N5D0"/>
<protein>
    <submittedName>
        <fullName evidence="1">Uncharacterized protein</fullName>
    </submittedName>
</protein>
<evidence type="ECO:0000313" key="1">
    <source>
        <dbReference type="EMBL" id="ARN85075.1"/>
    </source>
</evidence>
<proteinExistence type="predicted"/>
<dbReference type="KEGG" id="naf:GQ61_06980"/>
<keyword evidence="2" id="KW-1185">Reference proteome</keyword>
<gene>
    <name evidence="1" type="ORF">GQ61_06980</name>
</gene>
<dbReference type="EMBL" id="CP008743">
    <property type="protein sequence ID" value="ARN85075.1"/>
    <property type="molecule type" value="Genomic_DNA"/>
</dbReference>
<organism evidence="1 2">
    <name type="scientific">Candidatus Nucleicultrix amoebiphila FS5</name>
    <dbReference type="NCBI Taxonomy" id="1414854"/>
    <lineage>
        <taxon>Bacteria</taxon>
        <taxon>Pseudomonadati</taxon>
        <taxon>Pseudomonadota</taxon>
        <taxon>Alphaproteobacteria</taxon>
        <taxon>Holosporales</taxon>
        <taxon>Candidatus Nucleicultricaceae</taxon>
        <taxon>Candidatus Nucleicultrix</taxon>
    </lineage>
</organism>
<reference evidence="1 2" key="1">
    <citation type="submission" date="2014-06" db="EMBL/GenBank/DDBJ databases">
        <title>The genome of the endonuclear symbiont Nucleicultrix amoebiphila.</title>
        <authorList>
            <person name="Schulz F."/>
            <person name="Horn M."/>
        </authorList>
    </citation>
    <scope>NUCLEOTIDE SEQUENCE [LARGE SCALE GENOMIC DNA]</scope>
    <source>
        <strain evidence="1 2">FS5</strain>
    </source>
</reference>
<sequence length="69" mass="8243">MIKKFEKLFLIKLFKQVLPYQAEDGNALFHLLETVEAPMVTITQAYKKQISRRIKALLKRYFSNHPNYK</sequence>
<name>A0A1W6N5D0_9PROT</name>
<dbReference type="Proteomes" id="UP000237351">
    <property type="component" value="Chromosome"/>
</dbReference>
<accession>A0A1W6N5D0</accession>
<evidence type="ECO:0000313" key="2">
    <source>
        <dbReference type="Proteomes" id="UP000237351"/>
    </source>
</evidence>